<evidence type="ECO:0000313" key="2">
    <source>
        <dbReference type="EMBL" id="CAB4221309.1"/>
    </source>
</evidence>
<protein>
    <submittedName>
        <fullName evidence="2">Uncharacterized protein</fullName>
    </submittedName>
</protein>
<gene>
    <name evidence="2" type="ORF">UFOVP1636_241</name>
</gene>
<name>A0A6J5T1D8_9CAUD</name>
<reference evidence="2" key="1">
    <citation type="submission" date="2020-05" db="EMBL/GenBank/DDBJ databases">
        <authorList>
            <person name="Chiriac C."/>
            <person name="Salcher M."/>
            <person name="Ghai R."/>
            <person name="Kavagutti S V."/>
        </authorList>
    </citation>
    <scope>NUCLEOTIDE SEQUENCE</scope>
</reference>
<accession>A0A6J5T1D8</accession>
<proteinExistence type="predicted"/>
<evidence type="ECO:0000256" key="1">
    <source>
        <dbReference type="SAM" id="MobiDB-lite"/>
    </source>
</evidence>
<organism evidence="2">
    <name type="scientific">uncultured Caudovirales phage</name>
    <dbReference type="NCBI Taxonomy" id="2100421"/>
    <lineage>
        <taxon>Viruses</taxon>
        <taxon>Duplodnaviria</taxon>
        <taxon>Heunggongvirae</taxon>
        <taxon>Uroviricota</taxon>
        <taxon>Caudoviricetes</taxon>
        <taxon>Peduoviridae</taxon>
        <taxon>Maltschvirus</taxon>
        <taxon>Maltschvirus maltsch</taxon>
    </lineage>
</organism>
<feature type="region of interest" description="Disordered" evidence="1">
    <location>
        <begin position="159"/>
        <end position="193"/>
    </location>
</feature>
<feature type="region of interest" description="Disordered" evidence="1">
    <location>
        <begin position="104"/>
        <end position="142"/>
    </location>
</feature>
<dbReference type="EMBL" id="LR797503">
    <property type="protein sequence ID" value="CAB4221309.1"/>
    <property type="molecule type" value="Genomic_DNA"/>
</dbReference>
<sequence>MKPFTQYLQEMNRLYEFNIKLAGCDYNTEMQSKLKSAMEIYAVETVGKAKSLPIQEHIDFPGQGACECHMIDVALKYPVVTDQLQQVVAEKLGIPRQRVLVRTKKQAENAEPMPEPKKAKDGSVLSNPDLESADGAQLLVGEKRKESMLKELESRKYEFAADAPMAKSPAINQGNTSPVGSKQNTIPNLRKGK</sequence>
<feature type="compositionally biased region" description="Polar residues" evidence="1">
    <location>
        <begin position="170"/>
        <end position="187"/>
    </location>
</feature>